<accession>A0A1G8VAJ7</accession>
<dbReference type="Proteomes" id="UP000182130">
    <property type="component" value="Unassembled WGS sequence"/>
</dbReference>
<evidence type="ECO:0000313" key="2">
    <source>
        <dbReference type="Proteomes" id="UP000182130"/>
    </source>
</evidence>
<dbReference type="RefSeq" id="WP_074590358.1">
    <property type="nucleotide sequence ID" value="NZ_FNEI01000013.1"/>
</dbReference>
<reference evidence="2" key="1">
    <citation type="submission" date="2016-10" db="EMBL/GenBank/DDBJ databases">
        <authorList>
            <person name="Varghese N."/>
            <person name="Submissions S."/>
        </authorList>
    </citation>
    <scope>NUCLEOTIDE SEQUENCE [LARGE SCALE GENOMIC DNA]</scope>
    <source>
        <strain evidence="2">CGMCC 1.10783</strain>
    </source>
</reference>
<dbReference type="OrthoDB" id="3785690at2"/>
<organism evidence="1 2">
    <name type="scientific">Arthrobacter cupressi</name>
    <dbReference type="NCBI Taxonomy" id="1045773"/>
    <lineage>
        <taxon>Bacteria</taxon>
        <taxon>Bacillati</taxon>
        <taxon>Actinomycetota</taxon>
        <taxon>Actinomycetes</taxon>
        <taxon>Micrococcales</taxon>
        <taxon>Micrococcaceae</taxon>
        <taxon>Arthrobacter</taxon>
    </lineage>
</organism>
<keyword evidence="2" id="KW-1185">Reference proteome</keyword>
<dbReference type="EMBL" id="FNEI01000013">
    <property type="protein sequence ID" value="SDJ62385.1"/>
    <property type="molecule type" value="Genomic_DNA"/>
</dbReference>
<evidence type="ECO:0000313" key="1">
    <source>
        <dbReference type="EMBL" id="SDJ62385.1"/>
    </source>
</evidence>
<sequence length="127" mass="13860">MTGHFVHEATVMLSSDSDTGAPGAKITVALCGRWEHPPPCPLAAHHTSQDLDGPRLRLRTVFTTEPAHEDEVRRLIERALRQGTMEGPDGSQSRWTLLTSQTAELTAAEHRLAKRLSADGFPASPQD</sequence>
<proteinExistence type="predicted"/>
<dbReference type="STRING" id="1045773.SAMN05216555_11386"/>
<name>A0A1G8VAJ7_9MICC</name>
<protein>
    <submittedName>
        <fullName evidence="1">Uncharacterized protein</fullName>
    </submittedName>
</protein>
<gene>
    <name evidence="1" type="ORF">SAMN05216555_11386</name>
</gene>
<dbReference type="AlphaFoldDB" id="A0A1G8VAJ7"/>